<dbReference type="Proteomes" id="UP000814128">
    <property type="component" value="Unassembled WGS sequence"/>
</dbReference>
<sequence>MDRDFWCYGGKEIFGENNAQQIAMGDWMLRMGHLLCGCEPTHEKLQFDSKITSQLVQNMIFGLNQWALLHQLSALGENMLQEASYLEVVDRPVKHIMPDFLSAVHKVGMVANIKSIITKGKTMKDQRKHLYMLWRFLLFSNNHADYFKGWEGWQDVGTLGAQQLGSFNETKLDSVIQEYLDRFAITCLRAKQWPADFFYLLETTERFFEVFDDLELTASSVSPGVLVLDVENLATTLRWMLNRMHMALLVVVFIVTDVTMRRHYVPTLSFAAPTQGARALDGSLS</sequence>
<keyword evidence="2" id="KW-1185">Reference proteome</keyword>
<gene>
    <name evidence="1" type="ORF">K488DRAFT_92527</name>
</gene>
<reference evidence="1" key="2">
    <citation type="journal article" date="2022" name="New Phytol.">
        <title>Evolutionary transition to the ectomycorrhizal habit in the genomes of a hyperdiverse lineage of mushroom-forming fungi.</title>
        <authorList>
            <person name="Looney B."/>
            <person name="Miyauchi S."/>
            <person name="Morin E."/>
            <person name="Drula E."/>
            <person name="Courty P.E."/>
            <person name="Kohler A."/>
            <person name="Kuo A."/>
            <person name="LaButti K."/>
            <person name="Pangilinan J."/>
            <person name="Lipzen A."/>
            <person name="Riley R."/>
            <person name="Andreopoulos W."/>
            <person name="He G."/>
            <person name="Johnson J."/>
            <person name="Nolan M."/>
            <person name="Tritt A."/>
            <person name="Barry K.W."/>
            <person name="Grigoriev I.V."/>
            <person name="Nagy L.G."/>
            <person name="Hibbett D."/>
            <person name="Henrissat B."/>
            <person name="Matheny P.B."/>
            <person name="Labbe J."/>
            <person name="Martin F.M."/>
        </authorList>
    </citation>
    <scope>NUCLEOTIDE SEQUENCE</scope>
    <source>
        <strain evidence="1">EC-137</strain>
    </source>
</reference>
<accession>A0ACB8Q418</accession>
<proteinExistence type="predicted"/>
<protein>
    <submittedName>
        <fullName evidence="1">Uncharacterized protein</fullName>
    </submittedName>
</protein>
<organism evidence="1 2">
    <name type="scientific">Vararia minispora EC-137</name>
    <dbReference type="NCBI Taxonomy" id="1314806"/>
    <lineage>
        <taxon>Eukaryota</taxon>
        <taxon>Fungi</taxon>
        <taxon>Dikarya</taxon>
        <taxon>Basidiomycota</taxon>
        <taxon>Agaricomycotina</taxon>
        <taxon>Agaricomycetes</taxon>
        <taxon>Russulales</taxon>
        <taxon>Lachnocladiaceae</taxon>
        <taxon>Vararia</taxon>
    </lineage>
</organism>
<reference evidence="1" key="1">
    <citation type="submission" date="2021-02" db="EMBL/GenBank/DDBJ databases">
        <authorList>
            <consortium name="DOE Joint Genome Institute"/>
            <person name="Ahrendt S."/>
            <person name="Looney B.P."/>
            <person name="Miyauchi S."/>
            <person name="Morin E."/>
            <person name="Drula E."/>
            <person name="Courty P.E."/>
            <person name="Chicoki N."/>
            <person name="Fauchery L."/>
            <person name="Kohler A."/>
            <person name="Kuo A."/>
            <person name="Labutti K."/>
            <person name="Pangilinan J."/>
            <person name="Lipzen A."/>
            <person name="Riley R."/>
            <person name="Andreopoulos W."/>
            <person name="He G."/>
            <person name="Johnson J."/>
            <person name="Barry K.W."/>
            <person name="Grigoriev I.V."/>
            <person name="Nagy L."/>
            <person name="Hibbett D."/>
            <person name="Henrissat B."/>
            <person name="Matheny P.B."/>
            <person name="Labbe J."/>
            <person name="Martin F."/>
        </authorList>
    </citation>
    <scope>NUCLEOTIDE SEQUENCE</scope>
    <source>
        <strain evidence="1">EC-137</strain>
    </source>
</reference>
<evidence type="ECO:0000313" key="2">
    <source>
        <dbReference type="Proteomes" id="UP000814128"/>
    </source>
</evidence>
<name>A0ACB8Q418_9AGAM</name>
<dbReference type="EMBL" id="MU274526">
    <property type="protein sequence ID" value="KAI0026471.1"/>
    <property type="molecule type" value="Genomic_DNA"/>
</dbReference>
<comment type="caution">
    <text evidence="1">The sequence shown here is derived from an EMBL/GenBank/DDBJ whole genome shotgun (WGS) entry which is preliminary data.</text>
</comment>
<evidence type="ECO:0000313" key="1">
    <source>
        <dbReference type="EMBL" id="KAI0026471.1"/>
    </source>
</evidence>